<dbReference type="HOGENOM" id="CLU_2754078_0_0_9"/>
<dbReference type="Proteomes" id="UP000007392">
    <property type="component" value="Chromosome"/>
</dbReference>
<proteinExistence type="predicted"/>
<protein>
    <submittedName>
        <fullName evidence="1">Uncharacterized protein</fullName>
    </submittedName>
</protein>
<reference evidence="1 2" key="1">
    <citation type="submission" date="2013-06" db="EMBL/GenBank/DDBJ databases">
        <title>Complete genome sequence of Paenibacillus mucilaginosus K02.</title>
        <authorList>
            <person name="Xiao B."/>
            <person name="Sun L."/>
            <person name="Xiao L."/>
            <person name="Lian B."/>
        </authorList>
    </citation>
    <scope>NUCLEOTIDE SEQUENCE [LARGE SCALE GENOMIC DNA]</scope>
    <source>
        <strain evidence="1 2">K02</strain>
    </source>
</reference>
<accession>I0BG93</accession>
<dbReference type="EMBL" id="CP003422">
    <property type="protein sequence ID" value="AFH61390.1"/>
    <property type="molecule type" value="Genomic_DNA"/>
</dbReference>
<dbReference type="KEGG" id="pmw:B2K_11770"/>
<evidence type="ECO:0000313" key="1">
    <source>
        <dbReference type="EMBL" id="AFH61390.1"/>
    </source>
</evidence>
<dbReference type="AlphaFoldDB" id="I0BG93"/>
<organism evidence="1 2">
    <name type="scientific">Paenibacillus mucilaginosus K02</name>
    <dbReference type="NCBI Taxonomy" id="997761"/>
    <lineage>
        <taxon>Bacteria</taxon>
        <taxon>Bacillati</taxon>
        <taxon>Bacillota</taxon>
        <taxon>Bacilli</taxon>
        <taxon>Bacillales</taxon>
        <taxon>Paenibacillaceae</taxon>
        <taxon>Paenibacillus</taxon>
    </lineage>
</organism>
<gene>
    <name evidence="1" type="ORF">B2K_11770</name>
</gene>
<name>I0BG93_9BACL</name>
<sequence>MQDYRIGVFDLLIVLEGTLYIGEADRQWELQPWDMLRLFSRGIAADRGHQFTYVSQKTFQISAIIFSYPS</sequence>
<evidence type="ECO:0000313" key="2">
    <source>
        <dbReference type="Proteomes" id="UP000007392"/>
    </source>
</evidence>